<gene>
    <name evidence="2" type="ORF">EEDITHA_LOCUS14891</name>
</gene>
<dbReference type="AlphaFoldDB" id="A0AAU9UQA1"/>
<protein>
    <submittedName>
        <fullName evidence="2">Uncharacterized protein</fullName>
    </submittedName>
</protein>
<accession>A0AAU9UQA1</accession>
<keyword evidence="3" id="KW-1185">Reference proteome</keyword>
<organism evidence="2 3">
    <name type="scientific">Euphydryas editha</name>
    <name type="common">Edith's checkerspot</name>
    <dbReference type="NCBI Taxonomy" id="104508"/>
    <lineage>
        <taxon>Eukaryota</taxon>
        <taxon>Metazoa</taxon>
        <taxon>Ecdysozoa</taxon>
        <taxon>Arthropoda</taxon>
        <taxon>Hexapoda</taxon>
        <taxon>Insecta</taxon>
        <taxon>Pterygota</taxon>
        <taxon>Neoptera</taxon>
        <taxon>Endopterygota</taxon>
        <taxon>Lepidoptera</taxon>
        <taxon>Glossata</taxon>
        <taxon>Ditrysia</taxon>
        <taxon>Papilionoidea</taxon>
        <taxon>Nymphalidae</taxon>
        <taxon>Nymphalinae</taxon>
        <taxon>Euphydryas</taxon>
    </lineage>
</organism>
<evidence type="ECO:0000256" key="1">
    <source>
        <dbReference type="SAM" id="MobiDB-lite"/>
    </source>
</evidence>
<dbReference type="Proteomes" id="UP001153954">
    <property type="component" value="Unassembled WGS sequence"/>
</dbReference>
<dbReference type="EMBL" id="CAKOGL010000022">
    <property type="protein sequence ID" value="CAH2099975.1"/>
    <property type="molecule type" value="Genomic_DNA"/>
</dbReference>
<evidence type="ECO:0000313" key="3">
    <source>
        <dbReference type="Proteomes" id="UP001153954"/>
    </source>
</evidence>
<feature type="compositionally biased region" description="Basic residues" evidence="1">
    <location>
        <begin position="52"/>
        <end position="63"/>
    </location>
</feature>
<evidence type="ECO:0000313" key="2">
    <source>
        <dbReference type="EMBL" id="CAH2099975.1"/>
    </source>
</evidence>
<name>A0AAU9UQA1_EUPED</name>
<sequence>MTQGSDILGGHETSSAASSLTCIVVRVLNDVYTSGRTRSERDAGGVRASSAPRRRRRDRPPHRALISLRRRNIRLSTRSLLENYLRHILDHINISPSYCGSVRRHRGPRLRAARRVCLLL</sequence>
<proteinExistence type="predicted"/>
<feature type="region of interest" description="Disordered" evidence="1">
    <location>
        <begin position="36"/>
        <end position="63"/>
    </location>
</feature>
<comment type="caution">
    <text evidence="2">The sequence shown here is derived from an EMBL/GenBank/DDBJ whole genome shotgun (WGS) entry which is preliminary data.</text>
</comment>
<reference evidence="2" key="1">
    <citation type="submission" date="2022-03" db="EMBL/GenBank/DDBJ databases">
        <authorList>
            <person name="Tunstrom K."/>
        </authorList>
    </citation>
    <scope>NUCLEOTIDE SEQUENCE</scope>
</reference>